<comment type="caution">
    <text evidence="2">The sequence shown here is derived from an EMBL/GenBank/DDBJ whole genome shotgun (WGS) entry which is preliminary data.</text>
</comment>
<dbReference type="AlphaFoldDB" id="A0A8H4KC02"/>
<protein>
    <submittedName>
        <fullName evidence="2">HET-domain-containing protein</fullName>
    </submittedName>
</protein>
<name>A0A8H4KC02_9HYPO</name>
<dbReference type="InterPro" id="IPR052895">
    <property type="entry name" value="HetReg/Transcr_Mod"/>
</dbReference>
<accession>A0A8H4KC02</accession>
<gene>
    <name evidence="2" type="ORF">F53441_9218</name>
</gene>
<dbReference type="PANTHER" id="PTHR24148">
    <property type="entry name" value="ANKYRIN REPEAT DOMAIN-CONTAINING PROTEIN 39 HOMOLOG-RELATED"/>
    <property type="match status" value="1"/>
</dbReference>
<proteinExistence type="predicted"/>
<dbReference type="Proteomes" id="UP000605986">
    <property type="component" value="Unassembled WGS sequence"/>
</dbReference>
<dbReference type="Pfam" id="PF06985">
    <property type="entry name" value="HET"/>
    <property type="match status" value="1"/>
</dbReference>
<dbReference type="OrthoDB" id="2157530at2759"/>
<dbReference type="Pfam" id="PF26639">
    <property type="entry name" value="Het-6_barrel"/>
    <property type="match status" value="1"/>
</dbReference>
<keyword evidence="3" id="KW-1185">Reference proteome</keyword>
<dbReference type="InterPro" id="IPR010730">
    <property type="entry name" value="HET"/>
</dbReference>
<organism evidence="2 3">
    <name type="scientific">Fusarium austroafricanum</name>
    <dbReference type="NCBI Taxonomy" id="2364996"/>
    <lineage>
        <taxon>Eukaryota</taxon>
        <taxon>Fungi</taxon>
        <taxon>Dikarya</taxon>
        <taxon>Ascomycota</taxon>
        <taxon>Pezizomycotina</taxon>
        <taxon>Sordariomycetes</taxon>
        <taxon>Hypocreomycetidae</taxon>
        <taxon>Hypocreales</taxon>
        <taxon>Nectriaceae</taxon>
        <taxon>Fusarium</taxon>
        <taxon>Fusarium concolor species complex</taxon>
    </lineage>
</organism>
<dbReference type="PANTHER" id="PTHR24148:SF64">
    <property type="entry name" value="HETEROKARYON INCOMPATIBILITY DOMAIN-CONTAINING PROTEIN"/>
    <property type="match status" value="1"/>
</dbReference>
<sequence>MAGQVAPPDSFKHEAFPDYSIHRLRIVTLMKADQAEPISCTIQNEELTGVEEYTAISHSWSHRGKLPKQKISLAEKPFEVSDNIYCLLKRLRKTTEDVKLWIDVLCIRQPDDEKTDKGVEEAKKEKSEQVKIMGEIYKKATLCVIWLGETDDNGVAVKFLKDLGNCRKLSALDCFQGKDERSVIKEDHKDKFKAFEQLLDLSWWKRVWVIQEMVLPQKIEFRYGSAEFGVETLEGVRNLLEKQDKEDRELRDKLTGPGFDPLMVLEVIVVPMVQTREQWRKGPELTLPALRQRFPASDAGWKQDLFYGLLGMVQDWGRQQPLEVDYTLSPGQAIRKAVYHCLLVEQRTNFLHGSRERRSMDGCPSWLADFHVQSIPIKIVWGEKRRFNISKRFSASGRYLGLGTKTRLHPHGTLIMEAINVDKIGQVGDMFMFDPHGELHKVPDVLKQWMKMVFGNDVEWPEEPPQAGSLKDSFWRTIINDCVPESSPDLPQPSPYRAPRDEDYTQLKRLWPDLSRNTQLSSAASSNGLSMYDLTKSLETTVFEKAPNLAYHFLFCLWKRRMITTSTGLIGLAPQDVKVGDVVRIPFGSSVPYIFRPCCDGAAVLIGNAYVHGVMMDQGPRGSTEEISLH</sequence>
<evidence type="ECO:0000313" key="3">
    <source>
        <dbReference type="Proteomes" id="UP000605986"/>
    </source>
</evidence>
<evidence type="ECO:0000259" key="1">
    <source>
        <dbReference type="Pfam" id="PF06985"/>
    </source>
</evidence>
<evidence type="ECO:0000313" key="2">
    <source>
        <dbReference type="EMBL" id="KAF4447231.1"/>
    </source>
</evidence>
<feature type="domain" description="Heterokaryon incompatibility" evidence="1">
    <location>
        <begin position="53"/>
        <end position="212"/>
    </location>
</feature>
<dbReference type="EMBL" id="JAADJG010000411">
    <property type="protein sequence ID" value="KAF4447231.1"/>
    <property type="molecule type" value="Genomic_DNA"/>
</dbReference>
<reference evidence="2" key="1">
    <citation type="submission" date="2020-01" db="EMBL/GenBank/DDBJ databases">
        <title>Identification and distribution of gene clusters putatively required for synthesis of sphingolipid metabolism inhibitors in phylogenetically diverse species of the filamentous fungus Fusarium.</title>
        <authorList>
            <person name="Kim H.-S."/>
            <person name="Busman M."/>
            <person name="Brown D.W."/>
            <person name="Divon H."/>
            <person name="Uhlig S."/>
            <person name="Proctor R.H."/>
        </authorList>
    </citation>
    <scope>NUCLEOTIDE SEQUENCE</scope>
    <source>
        <strain evidence="2">NRRL 53441</strain>
    </source>
</reference>